<dbReference type="OrthoDB" id="2294726at2"/>
<protein>
    <submittedName>
        <fullName evidence="1">Uncharacterized protein</fullName>
    </submittedName>
</protein>
<dbReference type="STRING" id="1302272.FC96_GL002318"/>
<sequence>MAGSTFVFKVPVYIDWLDWRNHRHLTTGRQLDLAIQELLLAQSPWTDEWTTMVPYQAAGQHQLGHARLVNVTANHQTHQAILTVIYWLDDSVPASDDFVDVLQIFLTTLLNRFCQRTVFGVAQARLTVRFAGLVSLAGQRIVI</sequence>
<dbReference type="AlphaFoldDB" id="A0A0R1HMK8"/>
<comment type="caution">
    <text evidence="1">The sequence shown here is derived from an EMBL/GenBank/DDBJ whole genome shotgun (WGS) entry which is preliminary data.</text>
</comment>
<dbReference type="RefSeq" id="WP_056942770.1">
    <property type="nucleotide sequence ID" value="NZ_AZCX01000007.1"/>
</dbReference>
<name>A0A0R1HMK8_9LACO</name>
<reference evidence="1 2" key="1">
    <citation type="journal article" date="2015" name="Genome Announc.">
        <title>Expanding the biotechnology potential of lactobacilli through comparative genomics of 213 strains and associated genera.</title>
        <authorList>
            <person name="Sun Z."/>
            <person name="Harris H.M."/>
            <person name="McCann A."/>
            <person name="Guo C."/>
            <person name="Argimon S."/>
            <person name="Zhang W."/>
            <person name="Yang X."/>
            <person name="Jeffery I.B."/>
            <person name="Cooney J.C."/>
            <person name="Kagawa T.F."/>
            <person name="Liu W."/>
            <person name="Song Y."/>
            <person name="Salvetti E."/>
            <person name="Wrobel A."/>
            <person name="Rasinkangas P."/>
            <person name="Parkhill J."/>
            <person name="Rea M.C."/>
            <person name="O'Sullivan O."/>
            <person name="Ritari J."/>
            <person name="Douillard F.P."/>
            <person name="Paul Ross R."/>
            <person name="Yang R."/>
            <person name="Briner A.E."/>
            <person name="Felis G.E."/>
            <person name="de Vos W.M."/>
            <person name="Barrangou R."/>
            <person name="Klaenhammer T.R."/>
            <person name="Caufield P.W."/>
            <person name="Cui Y."/>
            <person name="Zhang H."/>
            <person name="O'Toole P.W."/>
        </authorList>
    </citation>
    <scope>NUCLEOTIDE SEQUENCE [LARGE SCALE GENOMIC DNA]</scope>
    <source>
        <strain evidence="1 2">JCM 15530</strain>
    </source>
</reference>
<accession>A0A0R1HMK8</accession>
<dbReference type="PATRIC" id="fig|1302272.5.peg.2369"/>
<gene>
    <name evidence="1" type="ORF">FC96_GL002318</name>
</gene>
<evidence type="ECO:0000313" key="1">
    <source>
        <dbReference type="EMBL" id="KRK47595.1"/>
    </source>
</evidence>
<dbReference type="Proteomes" id="UP000050911">
    <property type="component" value="Unassembled WGS sequence"/>
</dbReference>
<evidence type="ECO:0000313" key="2">
    <source>
        <dbReference type="Proteomes" id="UP000050911"/>
    </source>
</evidence>
<keyword evidence="2" id="KW-1185">Reference proteome</keyword>
<proteinExistence type="predicted"/>
<dbReference type="EMBL" id="AZCX01000007">
    <property type="protein sequence ID" value="KRK47595.1"/>
    <property type="molecule type" value="Genomic_DNA"/>
</dbReference>
<organism evidence="1 2">
    <name type="scientific">Secundilactobacillus kimchicus JCM 15530</name>
    <dbReference type="NCBI Taxonomy" id="1302272"/>
    <lineage>
        <taxon>Bacteria</taxon>
        <taxon>Bacillati</taxon>
        <taxon>Bacillota</taxon>
        <taxon>Bacilli</taxon>
        <taxon>Lactobacillales</taxon>
        <taxon>Lactobacillaceae</taxon>
        <taxon>Secundilactobacillus</taxon>
    </lineage>
</organism>